<evidence type="ECO:0000256" key="4">
    <source>
        <dbReference type="ARBA" id="ARBA00023136"/>
    </source>
</evidence>
<evidence type="ECO:0000259" key="8">
    <source>
        <dbReference type="Pfam" id="PF20684"/>
    </source>
</evidence>
<dbReference type="InterPro" id="IPR049326">
    <property type="entry name" value="Rhodopsin_dom_fungi"/>
</dbReference>
<proteinExistence type="inferred from homology"/>
<dbReference type="PANTHER" id="PTHR33048">
    <property type="entry name" value="PTH11-LIKE INTEGRAL MEMBRANE PROTEIN (AFU_ORTHOLOGUE AFUA_5G11245)"/>
    <property type="match status" value="1"/>
</dbReference>
<dbReference type="Pfam" id="PF20684">
    <property type="entry name" value="Fung_rhodopsin"/>
    <property type="match status" value="1"/>
</dbReference>
<reference evidence="9" key="2">
    <citation type="submission" date="2023-06" db="EMBL/GenBank/DDBJ databases">
        <authorList>
            <consortium name="Lawrence Berkeley National Laboratory"/>
            <person name="Mondo S.J."/>
            <person name="Hensen N."/>
            <person name="Bonometti L."/>
            <person name="Westerberg I."/>
            <person name="Brannstrom I.O."/>
            <person name="Guillou S."/>
            <person name="Cros-Aarteil S."/>
            <person name="Calhoun S."/>
            <person name="Haridas S."/>
            <person name="Kuo A."/>
            <person name="Pangilinan J."/>
            <person name="Riley R."/>
            <person name="Labutti K."/>
            <person name="Andreopoulos B."/>
            <person name="Lipzen A."/>
            <person name="Chen C."/>
            <person name="Yanf M."/>
            <person name="Daum C."/>
            <person name="Ng V."/>
            <person name="Clum A."/>
            <person name="Steindorff A."/>
            <person name="Ohm R."/>
            <person name="Martin F."/>
            <person name="Silar P."/>
            <person name="Natvig D."/>
            <person name="Lalanne C."/>
            <person name="Gautier V."/>
            <person name="Ament-Velasquez S.L."/>
            <person name="Kruys A."/>
            <person name="Hutchinson M.I."/>
            <person name="Powell A.J."/>
            <person name="Barry K."/>
            <person name="Miller A.N."/>
            <person name="Grigoriev I.V."/>
            <person name="Debuchy R."/>
            <person name="Gladieux P."/>
            <person name="Thoren M.H."/>
            <person name="Johannesson H."/>
        </authorList>
    </citation>
    <scope>NUCLEOTIDE SEQUENCE</scope>
    <source>
        <strain evidence="9">PSN324</strain>
    </source>
</reference>
<evidence type="ECO:0000256" key="7">
    <source>
        <dbReference type="SAM" id="Phobius"/>
    </source>
</evidence>
<comment type="subcellular location">
    <subcellularLocation>
        <location evidence="1">Membrane</location>
        <topology evidence="1">Multi-pass membrane protein</topology>
    </subcellularLocation>
</comment>
<organism evidence="9 10">
    <name type="scientific">Cladorrhinum samala</name>
    <dbReference type="NCBI Taxonomy" id="585594"/>
    <lineage>
        <taxon>Eukaryota</taxon>
        <taxon>Fungi</taxon>
        <taxon>Dikarya</taxon>
        <taxon>Ascomycota</taxon>
        <taxon>Pezizomycotina</taxon>
        <taxon>Sordariomycetes</taxon>
        <taxon>Sordariomycetidae</taxon>
        <taxon>Sordariales</taxon>
        <taxon>Podosporaceae</taxon>
        <taxon>Cladorrhinum</taxon>
    </lineage>
</organism>
<evidence type="ECO:0000256" key="1">
    <source>
        <dbReference type="ARBA" id="ARBA00004141"/>
    </source>
</evidence>
<name>A0AAV9HAH1_9PEZI</name>
<evidence type="ECO:0000313" key="10">
    <source>
        <dbReference type="Proteomes" id="UP001321749"/>
    </source>
</evidence>
<feature type="transmembrane region" description="Helical" evidence="7">
    <location>
        <begin position="12"/>
        <end position="35"/>
    </location>
</feature>
<feature type="transmembrane region" description="Helical" evidence="7">
    <location>
        <begin position="177"/>
        <end position="197"/>
    </location>
</feature>
<comment type="similarity">
    <text evidence="5">Belongs to the SAT4 family.</text>
</comment>
<feature type="transmembrane region" description="Helical" evidence="7">
    <location>
        <begin position="47"/>
        <end position="68"/>
    </location>
</feature>
<reference evidence="9" key="1">
    <citation type="journal article" date="2023" name="Mol. Phylogenet. Evol.">
        <title>Genome-scale phylogeny and comparative genomics of the fungal order Sordariales.</title>
        <authorList>
            <person name="Hensen N."/>
            <person name="Bonometti L."/>
            <person name="Westerberg I."/>
            <person name="Brannstrom I.O."/>
            <person name="Guillou S."/>
            <person name="Cros-Aarteil S."/>
            <person name="Calhoun S."/>
            <person name="Haridas S."/>
            <person name="Kuo A."/>
            <person name="Mondo S."/>
            <person name="Pangilinan J."/>
            <person name="Riley R."/>
            <person name="LaButti K."/>
            <person name="Andreopoulos B."/>
            <person name="Lipzen A."/>
            <person name="Chen C."/>
            <person name="Yan M."/>
            <person name="Daum C."/>
            <person name="Ng V."/>
            <person name="Clum A."/>
            <person name="Steindorff A."/>
            <person name="Ohm R.A."/>
            <person name="Martin F."/>
            <person name="Silar P."/>
            <person name="Natvig D.O."/>
            <person name="Lalanne C."/>
            <person name="Gautier V."/>
            <person name="Ament-Velasquez S.L."/>
            <person name="Kruys A."/>
            <person name="Hutchinson M.I."/>
            <person name="Powell A.J."/>
            <person name="Barry K."/>
            <person name="Miller A.N."/>
            <person name="Grigoriev I.V."/>
            <person name="Debuchy R."/>
            <person name="Gladieux P."/>
            <person name="Hiltunen Thoren M."/>
            <person name="Johannesson H."/>
        </authorList>
    </citation>
    <scope>NUCLEOTIDE SEQUENCE</scope>
    <source>
        <strain evidence="9">PSN324</strain>
    </source>
</reference>
<feature type="transmembrane region" description="Helical" evidence="7">
    <location>
        <begin position="125"/>
        <end position="146"/>
    </location>
</feature>
<gene>
    <name evidence="9" type="ORF">QBC42DRAFT_278750</name>
</gene>
<dbReference type="PANTHER" id="PTHR33048:SF96">
    <property type="entry name" value="INTEGRAL MEMBRANE PROTEIN"/>
    <property type="match status" value="1"/>
</dbReference>
<dbReference type="GO" id="GO:0016020">
    <property type="term" value="C:membrane"/>
    <property type="evidence" value="ECO:0007669"/>
    <property type="project" value="UniProtKB-SubCell"/>
</dbReference>
<keyword evidence="2 7" id="KW-0812">Transmembrane</keyword>
<protein>
    <recommendedName>
        <fullName evidence="8">Rhodopsin domain-containing protein</fullName>
    </recommendedName>
</protein>
<keyword evidence="4 7" id="KW-0472">Membrane</keyword>
<dbReference type="AlphaFoldDB" id="A0AAV9HAH1"/>
<sequence length="385" mass="42907">MSTHDHVPDRGPALFIVNTVGAILAGISCILRCYVRVRILKSFGLDDWLILLSTVTFITYVTLSNIGVNHGTGRHRGDLDPEENKKALHAWFYCYIFYAITMISVKLSIATFLLRVTVKRVHQWIIHSASIVTIISCLTFIFVVIFECHPINYFWNKYTTDKPGSCLKLEIMLSLSYIYSIASIMSDFTYALLPAWVVSHLNMARNTKIGLMFLMGMGCVASAAVAARMPYLQYMNSDDFLWDTTYMAIWSSVEQALAITAGCLATLQPLIKLVGEKLGILPSQRTTTAASGHASRSSPSRLGGPIGGQISVKKTFSRKTEMYSLNEGSGSDEQQDGSLRLQPRPSGYKAMCYNTSQEELRPTQFKENESKDDMTISSVKAREIP</sequence>
<dbReference type="Proteomes" id="UP001321749">
    <property type="component" value="Unassembled WGS sequence"/>
</dbReference>
<feature type="region of interest" description="Disordered" evidence="6">
    <location>
        <begin position="285"/>
        <end position="309"/>
    </location>
</feature>
<feature type="compositionally biased region" description="Polar residues" evidence="6">
    <location>
        <begin position="285"/>
        <end position="300"/>
    </location>
</feature>
<evidence type="ECO:0000256" key="2">
    <source>
        <dbReference type="ARBA" id="ARBA00022692"/>
    </source>
</evidence>
<feature type="transmembrane region" description="Helical" evidence="7">
    <location>
        <begin position="209"/>
        <end position="227"/>
    </location>
</feature>
<keyword evidence="10" id="KW-1185">Reference proteome</keyword>
<accession>A0AAV9HAH1</accession>
<feature type="region of interest" description="Disordered" evidence="6">
    <location>
        <begin position="325"/>
        <end position="385"/>
    </location>
</feature>
<evidence type="ECO:0000313" key="9">
    <source>
        <dbReference type="EMBL" id="KAK4457602.1"/>
    </source>
</evidence>
<evidence type="ECO:0000256" key="3">
    <source>
        <dbReference type="ARBA" id="ARBA00022989"/>
    </source>
</evidence>
<evidence type="ECO:0000256" key="5">
    <source>
        <dbReference type="ARBA" id="ARBA00038359"/>
    </source>
</evidence>
<feature type="domain" description="Rhodopsin" evidence="8">
    <location>
        <begin position="31"/>
        <end position="272"/>
    </location>
</feature>
<keyword evidence="3 7" id="KW-1133">Transmembrane helix</keyword>
<feature type="transmembrane region" description="Helical" evidence="7">
    <location>
        <begin position="88"/>
        <end position="113"/>
    </location>
</feature>
<dbReference type="InterPro" id="IPR052337">
    <property type="entry name" value="SAT4-like"/>
</dbReference>
<evidence type="ECO:0000256" key="6">
    <source>
        <dbReference type="SAM" id="MobiDB-lite"/>
    </source>
</evidence>
<feature type="compositionally biased region" description="Basic and acidic residues" evidence="6">
    <location>
        <begin position="358"/>
        <end position="385"/>
    </location>
</feature>
<dbReference type="EMBL" id="MU865106">
    <property type="protein sequence ID" value="KAK4457602.1"/>
    <property type="molecule type" value="Genomic_DNA"/>
</dbReference>
<comment type="caution">
    <text evidence="9">The sequence shown here is derived from an EMBL/GenBank/DDBJ whole genome shotgun (WGS) entry which is preliminary data.</text>
</comment>